<feature type="region of interest" description="Disordered" evidence="2">
    <location>
        <begin position="81"/>
        <end position="104"/>
    </location>
</feature>
<feature type="compositionally biased region" description="Acidic residues" evidence="2">
    <location>
        <begin position="276"/>
        <end position="288"/>
    </location>
</feature>
<dbReference type="Gene3D" id="3.30.40.10">
    <property type="entry name" value="Zinc/RING finger domain, C3HC4 (zinc finger)"/>
    <property type="match status" value="1"/>
</dbReference>
<keyword evidence="1" id="KW-0863">Zinc-finger</keyword>
<feature type="region of interest" description="Disordered" evidence="2">
    <location>
        <begin position="227"/>
        <end position="246"/>
    </location>
</feature>
<protein>
    <recommendedName>
        <fullName evidence="3">RING-type domain-containing protein</fullName>
    </recommendedName>
</protein>
<dbReference type="GO" id="GO:0061630">
    <property type="term" value="F:ubiquitin protein ligase activity"/>
    <property type="evidence" value="ECO:0007669"/>
    <property type="project" value="TreeGrafter"/>
</dbReference>
<dbReference type="AlphaFoldDB" id="A0A5C3KKD9"/>
<dbReference type="Proteomes" id="UP000307440">
    <property type="component" value="Unassembled WGS sequence"/>
</dbReference>
<dbReference type="EMBL" id="ML210303">
    <property type="protein sequence ID" value="TFK20363.1"/>
    <property type="molecule type" value="Genomic_DNA"/>
</dbReference>
<dbReference type="InterPro" id="IPR013083">
    <property type="entry name" value="Znf_RING/FYVE/PHD"/>
</dbReference>
<evidence type="ECO:0000256" key="1">
    <source>
        <dbReference type="PROSITE-ProRule" id="PRU00175"/>
    </source>
</evidence>
<dbReference type="InterPro" id="IPR001841">
    <property type="entry name" value="Znf_RING"/>
</dbReference>
<evidence type="ECO:0000259" key="3">
    <source>
        <dbReference type="PROSITE" id="PS50089"/>
    </source>
</evidence>
<organism evidence="4 5">
    <name type="scientific">Coprinopsis marcescibilis</name>
    <name type="common">Agaric fungus</name>
    <name type="synonym">Psathyrella marcescibilis</name>
    <dbReference type="NCBI Taxonomy" id="230819"/>
    <lineage>
        <taxon>Eukaryota</taxon>
        <taxon>Fungi</taxon>
        <taxon>Dikarya</taxon>
        <taxon>Basidiomycota</taxon>
        <taxon>Agaricomycotina</taxon>
        <taxon>Agaricomycetes</taxon>
        <taxon>Agaricomycetidae</taxon>
        <taxon>Agaricales</taxon>
        <taxon>Agaricineae</taxon>
        <taxon>Psathyrellaceae</taxon>
        <taxon>Coprinopsis</taxon>
    </lineage>
</organism>
<dbReference type="OrthoDB" id="6270329at2759"/>
<dbReference type="STRING" id="230819.A0A5C3KKD9"/>
<dbReference type="GO" id="GO:0008270">
    <property type="term" value="F:zinc ion binding"/>
    <property type="evidence" value="ECO:0007669"/>
    <property type="project" value="UniProtKB-KW"/>
</dbReference>
<proteinExistence type="predicted"/>
<dbReference type="PANTHER" id="PTHR13459:SF1">
    <property type="entry name" value="E3 UBIQUITIN-PROTEIN LIGASE RNF220 ISOFORM X1"/>
    <property type="match status" value="1"/>
</dbReference>
<gene>
    <name evidence="4" type="ORF">FA15DRAFT_759449</name>
</gene>
<feature type="compositionally biased region" description="Basic and acidic residues" evidence="2">
    <location>
        <begin position="292"/>
        <end position="315"/>
    </location>
</feature>
<dbReference type="Pfam" id="PF13923">
    <property type="entry name" value="zf-C3HC4_2"/>
    <property type="match status" value="1"/>
</dbReference>
<reference evidence="4 5" key="1">
    <citation type="journal article" date="2019" name="Nat. Ecol. Evol.">
        <title>Megaphylogeny resolves global patterns of mushroom evolution.</title>
        <authorList>
            <person name="Varga T."/>
            <person name="Krizsan K."/>
            <person name="Foldi C."/>
            <person name="Dima B."/>
            <person name="Sanchez-Garcia M."/>
            <person name="Sanchez-Ramirez S."/>
            <person name="Szollosi G.J."/>
            <person name="Szarkandi J.G."/>
            <person name="Papp V."/>
            <person name="Albert L."/>
            <person name="Andreopoulos W."/>
            <person name="Angelini C."/>
            <person name="Antonin V."/>
            <person name="Barry K.W."/>
            <person name="Bougher N.L."/>
            <person name="Buchanan P."/>
            <person name="Buyck B."/>
            <person name="Bense V."/>
            <person name="Catcheside P."/>
            <person name="Chovatia M."/>
            <person name="Cooper J."/>
            <person name="Damon W."/>
            <person name="Desjardin D."/>
            <person name="Finy P."/>
            <person name="Geml J."/>
            <person name="Haridas S."/>
            <person name="Hughes K."/>
            <person name="Justo A."/>
            <person name="Karasinski D."/>
            <person name="Kautmanova I."/>
            <person name="Kiss B."/>
            <person name="Kocsube S."/>
            <person name="Kotiranta H."/>
            <person name="LaButti K.M."/>
            <person name="Lechner B.E."/>
            <person name="Liimatainen K."/>
            <person name="Lipzen A."/>
            <person name="Lukacs Z."/>
            <person name="Mihaltcheva S."/>
            <person name="Morgado L.N."/>
            <person name="Niskanen T."/>
            <person name="Noordeloos M.E."/>
            <person name="Ohm R.A."/>
            <person name="Ortiz-Santana B."/>
            <person name="Ovrebo C."/>
            <person name="Racz N."/>
            <person name="Riley R."/>
            <person name="Savchenko A."/>
            <person name="Shiryaev A."/>
            <person name="Soop K."/>
            <person name="Spirin V."/>
            <person name="Szebenyi C."/>
            <person name="Tomsovsky M."/>
            <person name="Tulloss R.E."/>
            <person name="Uehling J."/>
            <person name="Grigoriev I.V."/>
            <person name="Vagvolgyi C."/>
            <person name="Papp T."/>
            <person name="Martin F.M."/>
            <person name="Miettinen O."/>
            <person name="Hibbett D.S."/>
            <person name="Nagy L.G."/>
        </authorList>
    </citation>
    <scope>NUCLEOTIDE SEQUENCE [LARGE SCALE GENOMIC DNA]</scope>
    <source>
        <strain evidence="4 5">CBS 121175</strain>
    </source>
</reference>
<dbReference type="InterPro" id="IPR052443">
    <property type="entry name" value="E3_ubiq-ligase_RNF220-like"/>
</dbReference>
<keyword evidence="1" id="KW-0479">Metal-binding</keyword>
<feature type="domain" description="RING-type" evidence="3">
    <location>
        <begin position="362"/>
        <end position="401"/>
    </location>
</feature>
<evidence type="ECO:0000313" key="4">
    <source>
        <dbReference type="EMBL" id="TFK20363.1"/>
    </source>
</evidence>
<feature type="region of interest" description="Disordered" evidence="2">
    <location>
        <begin position="1"/>
        <end position="40"/>
    </location>
</feature>
<name>A0A5C3KKD9_COPMA</name>
<keyword evidence="1" id="KW-0862">Zinc</keyword>
<dbReference type="SUPFAM" id="SSF57850">
    <property type="entry name" value="RING/U-box"/>
    <property type="match status" value="1"/>
</dbReference>
<dbReference type="PROSITE" id="PS50089">
    <property type="entry name" value="ZF_RING_2"/>
    <property type="match status" value="1"/>
</dbReference>
<dbReference type="PANTHER" id="PTHR13459">
    <property type="entry name" value="E3 UBIQUITIN-PROTEIN LIGASE RNF220 ISOFORM X1"/>
    <property type="match status" value="1"/>
</dbReference>
<keyword evidence="5" id="KW-1185">Reference proteome</keyword>
<sequence>MALSAVAKGKKRAIEGTEPDTPAPVSPAPVVKRSKSRAETRPCPICNEHIPLRLLGRHAVLEAERVENIIRHIGSVEPFYDDRHEQGPSNLGRRSALKARQSIASRTSSSDALYEVNKTLQSIKRHRKQRHGRLKEMIKEEEDNYTRRDAWTRGTIGGQIVCPICSQTIRGDQGVLDAHVDACVANESRRLEEVRQAELALQQSGLEESWETLSNVSAGGQYAGNVQGAGFHTRNNNSEDVEDDIDIDGDDQAVYGETQFTEGDVLPIPGQRPTEVEDEDIDVEDVSDNVETSERPDHTPNTTDSKERERSFPSHIDEGLGRIQLAIEVAKKKGDKSVIISNLESKVKLLESLQAPSSAPTCRICLDPYDEPTLSTGCWHTCCRECWLRCLGSTRQCPICKRITVAADLRRIYL</sequence>
<feature type="region of interest" description="Disordered" evidence="2">
    <location>
        <begin position="263"/>
        <end position="315"/>
    </location>
</feature>
<dbReference type="InterPro" id="IPR031824">
    <property type="entry name" value="RNF220_mid"/>
</dbReference>
<evidence type="ECO:0000313" key="5">
    <source>
        <dbReference type="Proteomes" id="UP000307440"/>
    </source>
</evidence>
<accession>A0A5C3KKD9</accession>
<dbReference type="GO" id="GO:0016567">
    <property type="term" value="P:protein ubiquitination"/>
    <property type="evidence" value="ECO:0007669"/>
    <property type="project" value="TreeGrafter"/>
</dbReference>
<evidence type="ECO:0000256" key="2">
    <source>
        <dbReference type="SAM" id="MobiDB-lite"/>
    </source>
</evidence>
<dbReference type="Pfam" id="PF15926">
    <property type="entry name" value="RNF220"/>
    <property type="match status" value="1"/>
</dbReference>